<dbReference type="Proteomes" id="UP000664654">
    <property type="component" value="Unassembled WGS sequence"/>
</dbReference>
<dbReference type="InterPro" id="IPR056078">
    <property type="entry name" value="DUF7661"/>
</dbReference>
<evidence type="ECO:0000259" key="1">
    <source>
        <dbReference type="Pfam" id="PF24697"/>
    </source>
</evidence>
<evidence type="ECO:0000313" key="3">
    <source>
        <dbReference type="Proteomes" id="UP000664654"/>
    </source>
</evidence>
<gene>
    <name evidence="2" type="ORF">J0A66_08795</name>
</gene>
<protein>
    <recommendedName>
        <fullName evidence="1">DUF7661 domain-containing protein</fullName>
    </recommendedName>
</protein>
<evidence type="ECO:0000313" key="2">
    <source>
        <dbReference type="EMBL" id="MBN7825316.1"/>
    </source>
</evidence>
<comment type="caution">
    <text evidence="2">The sequence shown here is derived from an EMBL/GenBank/DDBJ whole genome shotgun (WGS) entry which is preliminary data.</text>
</comment>
<proteinExistence type="predicted"/>
<organism evidence="2 3">
    <name type="scientific">Bowmanella dokdonensis</name>
    <dbReference type="NCBI Taxonomy" id="751969"/>
    <lineage>
        <taxon>Bacteria</taxon>
        <taxon>Pseudomonadati</taxon>
        <taxon>Pseudomonadota</taxon>
        <taxon>Gammaproteobacteria</taxon>
        <taxon>Alteromonadales</taxon>
        <taxon>Alteromonadaceae</taxon>
        <taxon>Bowmanella</taxon>
    </lineage>
</organism>
<dbReference type="EMBL" id="JAFKCV010000004">
    <property type="protein sequence ID" value="MBN7825316.1"/>
    <property type="molecule type" value="Genomic_DNA"/>
</dbReference>
<reference evidence="2" key="1">
    <citation type="submission" date="2021-03" db="EMBL/GenBank/DDBJ databases">
        <title>novel species isolated from a fishpond in China.</title>
        <authorList>
            <person name="Lu H."/>
            <person name="Cai Z."/>
        </authorList>
    </citation>
    <scope>NUCLEOTIDE SEQUENCE</scope>
    <source>
        <strain evidence="2">JCM 30855</strain>
    </source>
</reference>
<feature type="domain" description="DUF7661" evidence="1">
    <location>
        <begin position="1"/>
        <end position="60"/>
    </location>
</feature>
<keyword evidence="3" id="KW-1185">Reference proteome</keyword>
<dbReference type="AlphaFoldDB" id="A0A939IRB0"/>
<sequence>MLIKRLEGNWVLFTVSGKGLLSRVGDIAIPAELSPQELRSFLDDMYHEQASAAHPEVIRLD</sequence>
<name>A0A939IRB0_9ALTE</name>
<dbReference type="Pfam" id="PF24697">
    <property type="entry name" value="DUF7661"/>
    <property type="match status" value="1"/>
</dbReference>
<accession>A0A939IRB0</accession>